<dbReference type="InterPro" id="IPR018060">
    <property type="entry name" value="HTH_AraC"/>
</dbReference>
<evidence type="ECO:0000313" key="5">
    <source>
        <dbReference type="EMBL" id="EHO11915.1"/>
    </source>
</evidence>
<dbReference type="InterPro" id="IPR009057">
    <property type="entry name" value="Homeodomain-like_sf"/>
</dbReference>
<feature type="domain" description="HTH araC/xylS-type" evidence="4">
    <location>
        <begin position="221"/>
        <end position="319"/>
    </location>
</feature>
<dbReference type="InterPro" id="IPR020449">
    <property type="entry name" value="Tscrpt_reg_AraC-type_HTH"/>
</dbReference>
<dbReference type="EMBL" id="AGEC02000007">
    <property type="protein sequence ID" value="EHO11915.1"/>
    <property type="molecule type" value="Genomic_DNA"/>
</dbReference>
<reference evidence="5" key="1">
    <citation type="submission" date="2012-07" db="EMBL/GenBank/DDBJ databases">
        <title>The Genome Sequence of Myroides odoratimimus CCUG 10230.</title>
        <authorList>
            <consortium name="The Broad Institute Genome Sequencing Platform"/>
            <person name="Earl A."/>
            <person name="Ward D."/>
            <person name="Feldgarden M."/>
            <person name="Gevers D."/>
            <person name="Huys G."/>
            <person name="Walker B."/>
            <person name="Young S.K."/>
            <person name="Zeng Q."/>
            <person name="Gargeya S."/>
            <person name="Fitzgerald M."/>
            <person name="Haas B."/>
            <person name="Abouelleil A."/>
            <person name="Alvarado L."/>
            <person name="Arachchi H.M."/>
            <person name="Berlin A.M."/>
            <person name="Chapman S.B."/>
            <person name="Goldberg J."/>
            <person name="Griggs A."/>
            <person name="Gujja S."/>
            <person name="Hansen M."/>
            <person name="Howarth C."/>
            <person name="Imamovic A."/>
            <person name="Larimer J."/>
            <person name="McCowen C."/>
            <person name="Montmayeur A."/>
            <person name="Murphy C."/>
            <person name="Neiman D."/>
            <person name="Pearson M."/>
            <person name="Priest M."/>
            <person name="Roberts A."/>
            <person name="Saif S."/>
            <person name="Shea T."/>
            <person name="Sisk P."/>
            <person name="Sykes S."/>
            <person name="Wortman J."/>
            <person name="Nusbaum C."/>
            <person name="Birren B."/>
        </authorList>
    </citation>
    <scope>NUCLEOTIDE SEQUENCE [LARGE SCALE GENOMIC DNA]</scope>
    <source>
        <strain evidence="5">CCUG 10230</strain>
    </source>
</reference>
<evidence type="ECO:0000256" key="3">
    <source>
        <dbReference type="ARBA" id="ARBA00023163"/>
    </source>
</evidence>
<dbReference type="SUPFAM" id="SSF46689">
    <property type="entry name" value="Homeodomain-like"/>
    <property type="match status" value="2"/>
</dbReference>
<dbReference type="InterPro" id="IPR018062">
    <property type="entry name" value="HTH_AraC-typ_CS"/>
</dbReference>
<comment type="caution">
    <text evidence="5">The sequence shown here is derived from an EMBL/GenBank/DDBJ whole genome shotgun (WGS) entry which is preliminary data.</text>
</comment>
<evidence type="ECO:0000256" key="1">
    <source>
        <dbReference type="ARBA" id="ARBA00023015"/>
    </source>
</evidence>
<dbReference type="SMART" id="SM00342">
    <property type="entry name" value="HTH_ARAC"/>
    <property type="match status" value="1"/>
</dbReference>
<dbReference type="Pfam" id="PF12833">
    <property type="entry name" value="HTH_18"/>
    <property type="match status" value="1"/>
</dbReference>
<proteinExistence type="predicted"/>
<keyword evidence="3" id="KW-0804">Transcription</keyword>
<keyword evidence="6" id="KW-1185">Reference proteome</keyword>
<keyword evidence="1" id="KW-0805">Transcription regulation</keyword>
<dbReference type="InterPro" id="IPR053142">
    <property type="entry name" value="PchR_regulatory_protein"/>
</dbReference>
<organism evidence="5 6">
    <name type="scientific">Myroides odoratimimus CCUG 10230</name>
    <dbReference type="NCBI Taxonomy" id="883150"/>
    <lineage>
        <taxon>Bacteria</taxon>
        <taxon>Pseudomonadati</taxon>
        <taxon>Bacteroidota</taxon>
        <taxon>Flavobacteriia</taxon>
        <taxon>Flavobacteriales</taxon>
        <taxon>Flavobacteriaceae</taxon>
        <taxon>Myroides</taxon>
    </lineage>
</organism>
<dbReference type="PANTHER" id="PTHR47893:SF1">
    <property type="entry name" value="REGULATORY PROTEIN PCHR"/>
    <property type="match status" value="1"/>
</dbReference>
<evidence type="ECO:0000259" key="4">
    <source>
        <dbReference type="PROSITE" id="PS01124"/>
    </source>
</evidence>
<dbReference type="PANTHER" id="PTHR47893">
    <property type="entry name" value="REGULATORY PROTEIN PCHR"/>
    <property type="match status" value="1"/>
</dbReference>
<evidence type="ECO:0000313" key="6">
    <source>
        <dbReference type="Proteomes" id="UP000005402"/>
    </source>
</evidence>
<protein>
    <recommendedName>
        <fullName evidence="4">HTH araC/xylS-type domain-containing protein</fullName>
    </recommendedName>
</protein>
<evidence type="ECO:0000256" key="2">
    <source>
        <dbReference type="ARBA" id="ARBA00023125"/>
    </source>
</evidence>
<sequence length="322" mass="37151">MSYFTFIMVEIKVDRSELLFASGADIVPESVLNENIISKKNFTLDSFSTESITIVRGEIDENYLLFLNEKLTESGTVVLHFQIEGELFNNKEVFEYNCGKAEQLIIRYPSSPVIHSFRVKGAFFRIYIKSSLVDKYLQQFETSNFEENQSYTFTNIHPMPITICMDLLLQKLINNKKEGVLRAIYFDSMILELMLLQLEQIQQHHCSLQCTQKKLQLDKMYKAKEILLQNYKKPPTLKQLAIALGTNDCTLKIEFKKAFGVSAYAFLSDYKMGIAKDYLLEDRLSIAEISENLGYKNATHFTAAFKKYHEITPSGFKAQYGK</sequence>
<name>A0ABP2NEM4_9FLAO</name>
<dbReference type="Gene3D" id="1.10.10.60">
    <property type="entry name" value="Homeodomain-like"/>
    <property type="match status" value="1"/>
</dbReference>
<gene>
    <name evidence="5" type="ORF">HMPREF9712_00162</name>
</gene>
<dbReference type="PROSITE" id="PS01124">
    <property type="entry name" value="HTH_ARAC_FAMILY_2"/>
    <property type="match status" value="1"/>
</dbReference>
<dbReference type="PRINTS" id="PR00032">
    <property type="entry name" value="HTHARAC"/>
</dbReference>
<dbReference type="PROSITE" id="PS00041">
    <property type="entry name" value="HTH_ARAC_FAMILY_1"/>
    <property type="match status" value="1"/>
</dbReference>
<keyword evidence="2" id="KW-0238">DNA-binding</keyword>
<dbReference type="Proteomes" id="UP000005402">
    <property type="component" value="Unassembled WGS sequence"/>
</dbReference>
<accession>A0ABP2NEM4</accession>